<dbReference type="InterPro" id="IPR052715">
    <property type="entry name" value="RAYT_transposase"/>
</dbReference>
<dbReference type="NCBIfam" id="NF047646">
    <property type="entry name" value="REP_Tyr_transpos"/>
    <property type="match status" value="1"/>
</dbReference>
<evidence type="ECO:0000313" key="3">
    <source>
        <dbReference type="Proteomes" id="UP000195667"/>
    </source>
</evidence>
<evidence type="ECO:0000259" key="1">
    <source>
        <dbReference type="SMART" id="SM01321"/>
    </source>
</evidence>
<dbReference type="EMBL" id="FUKI01000103">
    <property type="protein sequence ID" value="SJM92473.1"/>
    <property type="molecule type" value="Genomic_DNA"/>
</dbReference>
<dbReference type="AlphaFoldDB" id="A0A1R4H8A8"/>
<dbReference type="Proteomes" id="UP000195667">
    <property type="component" value="Unassembled WGS sequence"/>
</dbReference>
<dbReference type="GO" id="GO:0006313">
    <property type="term" value="P:DNA transposition"/>
    <property type="evidence" value="ECO:0007669"/>
    <property type="project" value="InterPro"/>
</dbReference>
<proteinExistence type="predicted"/>
<dbReference type="Gene3D" id="3.30.70.1290">
    <property type="entry name" value="Transposase IS200-like"/>
    <property type="match status" value="1"/>
</dbReference>
<dbReference type="InterPro" id="IPR036515">
    <property type="entry name" value="Transposase_17_sf"/>
</dbReference>
<accession>A0A1R4H8A8</accession>
<dbReference type="GO" id="GO:0043565">
    <property type="term" value="F:sequence-specific DNA binding"/>
    <property type="evidence" value="ECO:0007669"/>
    <property type="project" value="TreeGrafter"/>
</dbReference>
<organism evidence="2 3">
    <name type="scientific">Crenothrix polyspora</name>
    <dbReference type="NCBI Taxonomy" id="360316"/>
    <lineage>
        <taxon>Bacteria</taxon>
        <taxon>Pseudomonadati</taxon>
        <taxon>Pseudomonadota</taxon>
        <taxon>Gammaproteobacteria</taxon>
        <taxon>Methylococcales</taxon>
        <taxon>Crenotrichaceae</taxon>
        <taxon>Crenothrix</taxon>
    </lineage>
</organism>
<gene>
    <name evidence="2" type="ORF">CRENPOLYSF1_290021</name>
</gene>
<dbReference type="SMART" id="SM01321">
    <property type="entry name" value="Y1_Tnp"/>
    <property type="match status" value="1"/>
</dbReference>
<dbReference type="GO" id="GO:0004803">
    <property type="term" value="F:transposase activity"/>
    <property type="evidence" value="ECO:0007669"/>
    <property type="project" value="InterPro"/>
</dbReference>
<dbReference type="OrthoDB" id="9794403at2"/>
<keyword evidence="3" id="KW-1185">Reference proteome</keyword>
<feature type="domain" description="Transposase IS200-like" evidence="1">
    <location>
        <begin position="10"/>
        <end position="143"/>
    </location>
</feature>
<dbReference type="SUPFAM" id="SSF143422">
    <property type="entry name" value="Transposase IS200-like"/>
    <property type="match status" value="1"/>
</dbReference>
<dbReference type="PANTHER" id="PTHR36966:SF1">
    <property type="entry name" value="REP-ASSOCIATED TYROSINE TRANSPOSASE"/>
    <property type="match status" value="1"/>
</dbReference>
<evidence type="ECO:0000313" key="2">
    <source>
        <dbReference type="EMBL" id="SJM92473.1"/>
    </source>
</evidence>
<sequence length="178" mass="21289">MGRSRYSIHEEQAPHFLTCTVINWMPLFTRPQTVEIILNALRYRQENNGWKLYGYVILENHLHLIVQAENLTSELAHFKSYTARQLIDYLKACDAQRLLKQMAFFRKAHKQDRDYQCWEEGSHPQLIQNEQILRQKLDYIHFNPVKRGYVDEPEHWRYSSARNYAGLTGVCAVYKDWL</sequence>
<protein>
    <recommendedName>
        <fullName evidence="1">Transposase IS200-like domain-containing protein</fullName>
    </recommendedName>
</protein>
<reference evidence="3" key="1">
    <citation type="submission" date="2017-02" db="EMBL/GenBank/DDBJ databases">
        <authorList>
            <person name="Daims H."/>
        </authorList>
    </citation>
    <scope>NUCLEOTIDE SEQUENCE [LARGE SCALE GENOMIC DNA]</scope>
</reference>
<name>A0A1R4H8A8_9GAMM</name>
<dbReference type="InterPro" id="IPR002686">
    <property type="entry name" value="Transposase_17"/>
</dbReference>
<dbReference type="PANTHER" id="PTHR36966">
    <property type="entry name" value="REP-ASSOCIATED TYROSINE TRANSPOSASE"/>
    <property type="match status" value="1"/>
</dbReference>
<dbReference type="RefSeq" id="WP_087143408.1">
    <property type="nucleotide sequence ID" value="NZ_FUKI01000103.1"/>
</dbReference>